<reference evidence="1" key="1">
    <citation type="submission" date="2020-10" db="EMBL/GenBank/DDBJ databases">
        <authorList>
            <person name="Gilroy R."/>
        </authorList>
    </citation>
    <scope>NUCLEOTIDE SEQUENCE</scope>
    <source>
        <strain evidence="1">G3-3990</strain>
    </source>
</reference>
<sequence>MKKYIYILVMSLAVGLLSGCEDTDDVFGKSPEERIQEAITTFEQVLLSPEYGWEMRYFSTENSAGYPLLVKFYKDSKVVVAGQNRFTNNSYKESESYYDVIDGNGALLTFETYNEVLHAFSNPVDPNGKGQEGDYEFYCDPTMTTDNQVVLIGKKRGLSIVMTKLDKKYSDWSVYFNELAAINKVTFEGNAGAAFHLKVAGAGPYLTYNEYQFFQGNTAMGFILTPSGLHLYEGYERNGQLAVNFQLDNAEAPTKFVCTDEGVTASIEPRYTPLASYQMDSKTNAIWTIDYKTMGASSTTAFNALQDALKATDATIKEVDLLYVQSVSKNALRFRYRIADGTELEALIYYNLTYTPSKNPETVTFTYNDANENGLGFLKRAGAGDVEAGKALVNAVFAKTYKVECASGGLLNPSYLKFIATDDKDCNFTIHKKNF</sequence>
<gene>
    <name evidence="1" type="ORF">IAA73_04815</name>
</gene>
<name>A0A9D9HTS9_9BACT</name>
<accession>A0A9D9HTS9</accession>
<reference evidence="1" key="2">
    <citation type="journal article" date="2021" name="PeerJ">
        <title>Extensive microbial diversity within the chicken gut microbiome revealed by metagenomics and culture.</title>
        <authorList>
            <person name="Gilroy R."/>
            <person name="Ravi A."/>
            <person name="Getino M."/>
            <person name="Pursley I."/>
            <person name="Horton D.L."/>
            <person name="Alikhan N.F."/>
            <person name="Baker D."/>
            <person name="Gharbi K."/>
            <person name="Hall N."/>
            <person name="Watson M."/>
            <person name="Adriaenssens E.M."/>
            <person name="Foster-Nyarko E."/>
            <person name="Jarju S."/>
            <person name="Secka A."/>
            <person name="Antonio M."/>
            <person name="Oren A."/>
            <person name="Chaudhuri R.R."/>
            <person name="La Ragione R."/>
            <person name="Hildebrand F."/>
            <person name="Pallen M.J."/>
        </authorList>
    </citation>
    <scope>NUCLEOTIDE SEQUENCE</scope>
    <source>
        <strain evidence="1">G3-3990</strain>
    </source>
</reference>
<organism evidence="1 2">
    <name type="scientific">Candidatus Gallipaludibacter merdavium</name>
    <dbReference type="NCBI Taxonomy" id="2840839"/>
    <lineage>
        <taxon>Bacteria</taxon>
        <taxon>Pseudomonadati</taxon>
        <taxon>Bacteroidota</taxon>
        <taxon>Bacteroidia</taxon>
        <taxon>Bacteroidales</taxon>
        <taxon>Candidatus Gallipaludibacter</taxon>
    </lineage>
</organism>
<evidence type="ECO:0000313" key="1">
    <source>
        <dbReference type="EMBL" id="MBO8459639.1"/>
    </source>
</evidence>
<dbReference type="AlphaFoldDB" id="A0A9D9HTS9"/>
<comment type="caution">
    <text evidence="1">The sequence shown here is derived from an EMBL/GenBank/DDBJ whole genome shotgun (WGS) entry which is preliminary data.</text>
</comment>
<dbReference type="Proteomes" id="UP000823641">
    <property type="component" value="Unassembled WGS sequence"/>
</dbReference>
<dbReference type="Pfam" id="PF14135">
    <property type="entry name" value="DUF4302"/>
    <property type="match status" value="1"/>
</dbReference>
<evidence type="ECO:0000313" key="2">
    <source>
        <dbReference type="Proteomes" id="UP000823641"/>
    </source>
</evidence>
<proteinExistence type="predicted"/>
<dbReference type="InterPro" id="IPR025396">
    <property type="entry name" value="DUF4302"/>
</dbReference>
<dbReference type="PROSITE" id="PS51257">
    <property type="entry name" value="PROKAR_LIPOPROTEIN"/>
    <property type="match status" value="1"/>
</dbReference>
<protein>
    <submittedName>
        <fullName evidence="1">DUF4302 domain-containing protein</fullName>
    </submittedName>
</protein>
<dbReference type="EMBL" id="JADIMG010000049">
    <property type="protein sequence ID" value="MBO8459639.1"/>
    <property type="molecule type" value="Genomic_DNA"/>
</dbReference>